<feature type="region of interest" description="Disordered" evidence="1">
    <location>
        <begin position="628"/>
        <end position="684"/>
    </location>
</feature>
<feature type="region of interest" description="Disordered" evidence="1">
    <location>
        <begin position="470"/>
        <end position="520"/>
    </location>
</feature>
<feature type="region of interest" description="Disordered" evidence="1">
    <location>
        <begin position="1066"/>
        <end position="1098"/>
    </location>
</feature>
<feature type="compositionally biased region" description="Low complexity" evidence="1">
    <location>
        <begin position="193"/>
        <end position="214"/>
    </location>
</feature>
<feature type="compositionally biased region" description="Polar residues" evidence="1">
    <location>
        <begin position="172"/>
        <end position="185"/>
    </location>
</feature>
<feature type="compositionally biased region" description="Basic and acidic residues" evidence="1">
    <location>
        <begin position="105"/>
        <end position="117"/>
    </location>
</feature>
<feature type="compositionally biased region" description="Basic and acidic residues" evidence="1">
    <location>
        <begin position="14"/>
        <end position="36"/>
    </location>
</feature>
<proteinExistence type="predicted"/>
<dbReference type="EMBL" id="LFZO01000395">
    <property type="protein sequence ID" value="KXT08842.1"/>
    <property type="molecule type" value="Genomic_DNA"/>
</dbReference>
<dbReference type="AlphaFoldDB" id="A0A139I2Q8"/>
<feature type="compositionally biased region" description="Basic and acidic residues" evidence="1">
    <location>
        <begin position="898"/>
        <end position="981"/>
    </location>
</feature>
<feature type="compositionally biased region" description="Low complexity" evidence="1">
    <location>
        <begin position="745"/>
        <end position="760"/>
    </location>
</feature>
<keyword evidence="3" id="KW-1185">Reference proteome</keyword>
<feature type="compositionally biased region" description="Basic and acidic residues" evidence="1">
    <location>
        <begin position="303"/>
        <end position="313"/>
    </location>
</feature>
<feature type="compositionally biased region" description="Low complexity" evidence="1">
    <location>
        <begin position="240"/>
        <end position="261"/>
    </location>
</feature>
<dbReference type="Proteomes" id="UP000073492">
    <property type="component" value="Unassembled WGS sequence"/>
</dbReference>
<feature type="compositionally biased region" description="Polar residues" evidence="1">
    <location>
        <begin position="37"/>
        <end position="56"/>
    </location>
</feature>
<feature type="compositionally biased region" description="Polar residues" evidence="1">
    <location>
        <begin position="635"/>
        <end position="684"/>
    </location>
</feature>
<feature type="compositionally biased region" description="Polar residues" evidence="1">
    <location>
        <begin position="419"/>
        <end position="439"/>
    </location>
</feature>
<dbReference type="EMBL" id="LFZO01000395">
    <property type="protein sequence ID" value="KXT08843.1"/>
    <property type="molecule type" value="Genomic_DNA"/>
</dbReference>
<feature type="region of interest" description="Disordered" evidence="1">
    <location>
        <begin position="302"/>
        <end position="372"/>
    </location>
</feature>
<sequence length="1098" mass="112028">MDKLKKVFSPGAPSDDHVLYGHSEARRGGDKYDDQRYGTTATTEPPHPNQLQTDPGTTAATARDRNTAVPTPTTQATIDPNEKLETDQGRKEHNILRQIINPHGKKYDNEGYGRTAHEAGQQQLESSRTDPTQSQTQSDLGRDAAIAAGASAVGGGAAYAATRDRDEADRANTISGGTSSVQDQTGRGFGYDQSARSASATAPAASSTPGQPAALSAIGRDSPTGTSVRDQTGRGFAYDQSAQSASATAPAASSTTGEPAALSALGRDTPTTTQTSDSSHLGRDAAVAGGVGALGAGGAYAATRDRDHKDDRAIAGTDPSTVGSGFLGSHDHNTTSSTVGSSTLGASGETDGLADGRSVEGAAGEQSRQHNYGRDATLASGVAAGGALGAHEATKHREQQADNSIAATGTAPISMPLDSDSNIATGRTAERSGTSNLPNEASRLESSTGSGINGSSINAVGAPETAYAGSGHLGSTGTTAGSGFTEQRGAGSTGLGSPATAGGIQSSSAPGHGHINPVGAPEESLAADRHHGLVGAGVHNDTGSEQLNTAPADVQAATYTYSSQPVGSTFSPHVPGEFPTETGQDPHETSRSYGSTAGGSQVAPLAGTSGTSATGAATGLATGAVDGSALGARDTPNTMGATQQSSSIPVGGSAASTQPTTQDYPIRSATNQTAPTPAGQQQHNYGRDVSIAGGALGAGAYEATHGRDHTAATQQAPLSATTQSVSQPASQLPPIRQENHPSAHQTTTTTTTTAQPTTQQRIHQETPAQKEESHHARDAALAGGAGAAGAGAAYAATRDRNDTGPAPKTIGPHGSDVKNVLDPRVKPDTAVQGSQKNQDPAIIAAEKASKSHQYETRDAALAATGAAGAGAGAAAAYGTTHDVYGEEDPNKHNKLHKPTPDEKKHDKELEKEQRKHEKEVEKEHKKAEKEAEKEHAKAEKQAEKQAEKDHKKAEKEAEKEKKPSLLDRILHPGRHDGRETEYVQNEKTGHNKGDLNHPLVGAAEAEQAERQAHHAPPEGTVIHPHSGLPMNVGKYGDGHGGTDGAPQIQGYHETDPTLRNATIGTGQGAGTLAGHAQPGQEGVAGPDWDAIKKANTPY</sequence>
<feature type="compositionally biased region" description="Low complexity" evidence="1">
    <location>
        <begin position="470"/>
        <end position="483"/>
    </location>
</feature>
<reference evidence="2 3" key="1">
    <citation type="submission" date="2015-07" db="EMBL/GenBank/DDBJ databases">
        <title>Comparative genomics of the Sigatoka disease complex on banana suggests a link between parallel evolutionary changes in Pseudocercospora fijiensis and Pseudocercospora eumusae and increased virulence on the banana host.</title>
        <authorList>
            <person name="Chang T.-C."/>
            <person name="Salvucci A."/>
            <person name="Crous P.W."/>
            <person name="Stergiopoulos I."/>
        </authorList>
    </citation>
    <scope>NUCLEOTIDE SEQUENCE [LARGE SCALE GENOMIC DNA]</scope>
    <source>
        <strain evidence="2 3">CBS 116634</strain>
    </source>
</reference>
<gene>
    <name evidence="2" type="ORF">AC579_1477</name>
</gene>
<dbReference type="OrthoDB" id="2590867at2759"/>
<feature type="compositionally biased region" description="Low complexity" evidence="1">
    <location>
        <begin position="446"/>
        <end position="457"/>
    </location>
</feature>
<comment type="caution">
    <text evidence="2">The sequence shown here is derived from an EMBL/GenBank/DDBJ whole genome shotgun (WGS) entry which is preliminary data.</text>
</comment>
<name>A0A139I2Q8_9PEZI</name>
<feature type="region of interest" description="Disordered" evidence="1">
    <location>
        <begin position="882"/>
        <end position="995"/>
    </location>
</feature>
<feature type="compositionally biased region" description="Low complexity" evidence="1">
    <location>
        <begin position="268"/>
        <end position="279"/>
    </location>
</feature>
<feature type="compositionally biased region" description="Basic and acidic residues" evidence="1">
    <location>
        <begin position="80"/>
        <end position="95"/>
    </location>
</feature>
<feature type="region of interest" description="Disordered" evidence="1">
    <location>
        <begin position="563"/>
        <end position="611"/>
    </location>
</feature>
<feature type="compositionally biased region" description="Polar residues" evidence="1">
    <location>
        <begin position="69"/>
        <end position="78"/>
    </location>
</feature>
<feature type="compositionally biased region" description="Basic and acidic residues" evidence="1">
    <location>
        <begin position="762"/>
        <end position="778"/>
    </location>
</feature>
<feature type="compositionally biased region" description="Polar residues" evidence="1">
    <location>
        <begin position="120"/>
        <end position="139"/>
    </location>
</feature>
<feature type="region of interest" description="Disordered" evidence="1">
    <location>
        <begin position="407"/>
        <end position="457"/>
    </location>
</feature>
<evidence type="ECO:0000313" key="3">
    <source>
        <dbReference type="Proteomes" id="UP000073492"/>
    </source>
</evidence>
<feature type="region of interest" description="Disordered" evidence="1">
    <location>
        <begin position="1"/>
        <end position="283"/>
    </location>
</feature>
<feature type="compositionally biased region" description="Polar residues" evidence="1">
    <location>
        <begin position="711"/>
        <end position="730"/>
    </location>
</feature>
<feature type="region of interest" description="Disordered" evidence="1">
    <location>
        <begin position="705"/>
        <end position="821"/>
    </location>
</feature>
<organism evidence="2 3">
    <name type="scientific">Pseudocercospora musae</name>
    <dbReference type="NCBI Taxonomy" id="113226"/>
    <lineage>
        <taxon>Eukaryota</taxon>
        <taxon>Fungi</taxon>
        <taxon>Dikarya</taxon>
        <taxon>Ascomycota</taxon>
        <taxon>Pezizomycotina</taxon>
        <taxon>Dothideomycetes</taxon>
        <taxon>Dothideomycetidae</taxon>
        <taxon>Mycosphaerellales</taxon>
        <taxon>Mycosphaerellaceae</taxon>
        <taxon>Pseudocercospora</taxon>
    </lineage>
</organism>
<accession>A0A139I2Q8</accession>
<evidence type="ECO:0000313" key="2">
    <source>
        <dbReference type="EMBL" id="KXT08842.1"/>
    </source>
</evidence>
<evidence type="ECO:0000256" key="1">
    <source>
        <dbReference type="SAM" id="MobiDB-lite"/>
    </source>
</evidence>
<feature type="compositionally biased region" description="Low complexity" evidence="1">
    <location>
        <begin position="334"/>
        <end position="348"/>
    </location>
</feature>
<dbReference type="STRING" id="113226.A0A139I2Q8"/>
<protein>
    <submittedName>
        <fullName evidence="2">Uncharacterized protein</fullName>
    </submittedName>
</protein>